<sequence length="442" mass="51285">MKKKTIDIITLGCSKNLVDSEHLLRQLEEAGYHVTHDAEHPHGEIAVINTCGFIGDAKEESINMILEFAQAKEEGMLEKLYVMGCLSERYLKELAIEIPQVDKFYGKFNWKELLDDLGKAYHEELHNERVLTTPRHYAYLKISEGCDRKCSYCAIPIITGRHISRPMEEILEEVKYLVGRGVKEFQVIAQELTYYGVDLYQKQMLPELIERIADIPGVEWIRLHYAYPAHFPTELFRVMRERPNVCRYMDIALQHISDNMLLKMRRNVTKEQTYQLIEDFRREVPGIHLRTTLMVGHPGETEADFEELKEFVRQVRFDRMGAFAYSEEEGTYAAAHYEDNIPPEVKQARLDELMEIQRGISAELSAAKIGQRMKVIIDRLEGDYYVGRTEFDSPEVDPEVLIEKQGANLTIGQFYDVEIVDSDDFDLFGRLVRLFSGKILPM</sequence>
<dbReference type="InterPro" id="IPR020612">
    <property type="entry name" value="Methylthiotransferase_CS"/>
</dbReference>
<evidence type="ECO:0000256" key="3">
    <source>
        <dbReference type="ARBA" id="ARBA00022679"/>
    </source>
</evidence>
<comment type="cofactor">
    <cofactor evidence="8">
        <name>[4Fe-4S] cluster</name>
        <dbReference type="ChEBI" id="CHEBI:49883"/>
    </cofactor>
    <text evidence="8">Binds 2 [4Fe-4S] clusters. One cluster is coordinated with 3 cysteines and an exchangeable S-adenosyl-L-methionine.</text>
</comment>
<protein>
    <recommendedName>
        <fullName evidence="8">Ribosomal protein uS12 methylthiotransferase RimO</fullName>
        <shortName evidence="8">uS12 MTTase</shortName>
        <shortName evidence="8">uS12 methylthiotransferase</shortName>
        <ecNumber evidence="8">2.8.4.4</ecNumber>
    </recommendedName>
    <alternativeName>
        <fullName evidence="8">Ribosomal protein uS12 (aspartate-C(3))-methylthiotransferase</fullName>
    </alternativeName>
    <alternativeName>
        <fullName evidence="8">Ribosome maturation factor RimO</fullName>
    </alternativeName>
</protein>
<dbReference type="PROSITE" id="PS01278">
    <property type="entry name" value="MTTASE_RADICAL"/>
    <property type="match status" value="1"/>
</dbReference>
<evidence type="ECO:0000256" key="1">
    <source>
        <dbReference type="ARBA" id="ARBA00022485"/>
    </source>
</evidence>
<dbReference type="SFLD" id="SFLDS00029">
    <property type="entry name" value="Radical_SAM"/>
    <property type="match status" value="1"/>
</dbReference>
<keyword evidence="4 8" id="KW-0949">S-adenosyl-L-methionine</keyword>
<keyword evidence="6 8" id="KW-0408">Iron</keyword>
<dbReference type="FunFam" id="2.40.50.140:FF:000210">
    <property type="entry name" value="Ribosomal protein S12 methylthiotransferase RimO"/>
    <property type="match status" value="1"/>
</dbReference>
<dbReference type="InterPro" id="IPR038135">
    <property type="entry name" value="Methylthiotransferase_N_sf"/>
</dbReference>
<dbReference type="SFLD" id="SFLDG01082">
    <property type="entry name" value="B12-binding_domain_containing"/>
    <property type="match status" value="1"/>
</dbReference>
<dbReference type="Gene3D" id="2.40.50.140">
    <property type="entry name" value="Nucleic acid-binding proteins"/>
    <property type="match status" value="1"/>
</dbReference>
<dbReference type="InterPro" id="IPR002792">
    <property type="entry name" value="TRAM_dom"/>
</dbReference>
<dbReference type="SFLD" id="SFLDF00274">
    <property type="entry name" value="ribosomal_protein_S12_methylth"/>
    <property type="match status" value="1"/>
</dbReference>
<keyword evidence="12" id="KW-0687">Ribonucleoprotein</keyword>
<feature type="binding site" evidence="8">
    <location>
        <position position="51"/>
    </location>
    <ligand>
        <name>[4Fe-4S] cluster</name>
        <dbReference type="ChEBI" id="CHEBI:49883"/>
        <label>1</label>
    </ligand>
</feature>
<dbReference type="GO" id="GO:0005840">
    <property type="term" value="C:ribosome"/>
    <property type="evidence" value="ECO:0007669"/>
    <property type="project" value="UniProtKB-KW"/>
</dbReference>
<dbReference type="Pfam" id="PF04055">
    <property type="entry name" value="Radical_SAM"/>
    <property type="match status" value="1"/>
</dbReference>
<dbReference type="PANTHER" id="PTHR43837">
    <property type="entry name" value="RIBOSOMAL PROTEIN S12 METHYLTHIOTRANSFERASE RIMO"/>
    <property type="match status" value="1"/>
</dbReference>
<dbReference type="GO" id="GO:0051539">
    <property type="term" value="F:4 iron, 4 sulfur cluster binding"/>
    <property type="evidence" value="ECO:0007669"/>
    <property type="project" value="UniProtKB-UniRule"/>
</dbReference>
<dbReference type="EC" id="2.8.4.4" evidence="8"/>
<dbReference type="InterPro" id="IPR013848">
    <property type="entry name" value="Methylthiotransferase_N"/>
</dbReference>
<dbReference type="Gene3D" id="3.80.30.20">
    <property type="entry name" value="tm_1862 like domain"/>
    <property type="match status" value="1"/>
</dbReference>
<dbReference type="PROSITE" id="PS51449">
    <property type="entry name" value="MTTASE_N"/>
    <property type="match status" value="1"/>
</dbReference>
<dbReference type="PROSITE" id="PS51918">
    <property type="entry name" value="RADICAL_SAM"/>
    <property type="match status" value="1"/>
</dbReference>
<dbReference type="GO" id="GO:0046872">
    <property type="term" value="F:metal ion binding"/>
    <property type="evidence" value="ECO:0007669"/>
    <property type="project" value="UniProtKB-KW"/>
</dbReference>
<name>A0A921HXT8_9BACT</name>
<evidence type="ECO:0000313" key="12">
    <source>
        <dbReference type="EMBL" id="HJF91672.1"/>
    </source>
</evidence>
<evidence type="ECO:0000259" key="9">
    <source>
        <dbReference type="PROSITE" id="PS50926"/>
    </source>
</evidence>
<keyword evidence="7 8" id="KW-0411">Iron-sulfur</keyword>
<dbReference type="Proteomes" id="UP000717835">
    <property type="component" value="Unassembled WGS sequence"/>
</dbReference>
<evidence type="ECO:0000259" key="11">
    <source>
        <dbReference type="PROSITE" id="PS51918"/>
    </source>
</evidence>
<dbReference type="Pfam" id="PF00919">
    <property type="entry name" value="UPF0004"/>
    <property type="match status" value="1"/>
</dbReference>
<keyword evidence="2 8" id="KW-0963">Cytoplasm</keyword>
<evidence type="ECO:0000256" key="7">
    <source>
        <dbReference type="ARBA" id="ARBA00023014"/>
    </source>
</evidence>
<dbReference type="InterPro" id="IPR012340">
    <property type="entry name" value="NA-bd_OB-fold"/>
</dbReference>
<feature type="domain" description="Radical SAM core" evidence="11">
    <location>
        <begin position="132"/>
        <end position="363"/>
    </location>
</feature>
<dbReference type="GO" id="GO:0035599">
    <property type="term" value="F:aspartic acid methylthiotransferase activity"/>
    <property type="evidence" value="ECO:0007669"/>
    <property type="project" value="TreeGrafter"/>
</dbReference>
<dbReference type="InterPro" id="IPR006638">
    <property type="entry name" value="Elp3/MiaA/NifB-like_rSAM"/>
</dbReference>
<keyword evidence="1 8" id="KW-0004">4Fe-4S</keyword>
<dbReference type="NCBIfam" id="TIGR00089">
    <property type="entry name" value="MiaB/RimO family radical SAM methylthiotransferase"/>
    <property type="match status" value="1"/>
</dbReference>
<dbReference type="Gene3D" id="3.40.50.12160">
    <property type="entry name" value="Methylthiotransferase, N-terminal domain"/>
    <property type="match status" value="1"/>
</dbReference>
<dbReference type="HAMAP" id="MF_01865">
    <property type="entry name" value="MTTase_RimO"/>
    <property type="match status" value="1"/>
</dbReference>
<proteinExistence type="inferred from homology"/>
<dbReference type="PROSITE" id="PS50926">
    <property type="entry name" value="TRAM"/>
    <property type="match status" value="1"/>
</dbReference>
<dbReference type="InterPro" id="IPR005839">
    <property type="entry name" value="Methylthiotransferase"/>
</dbReference>
<evidence type="ECO:0000259" key="10">
    <source>
        <dbReference type="PROSITE" id="PS51449"/>
    </source>
</evidence>
<dbReference type="Pfam" id="PF18693">
    <property type="entry name" value="TRAM_2"/>
    <property type="match status" value="1"/>
</dbReference>
<comment type="similarity">
    <text evidence="8">Belongs to the methylthiotransferase family. RimO subfamily.</text>
</comment>
<reference evidence="12" key="2">
    <citation type="submission" date="2021-09" db="EMBL/GenBank/DDBJ databases">
        <authorList>
            <person name="Gilroy R."/>
        </authorList>
    </citation>
    <scope>NUCLEOTIDE SEQUENCE</scope>
    <source>
        <strain evidence="12">CHK55-1828</strain>
    </source>
</reference>
<evidence type="ECO:0000256" key="5">
    <source>
        <dbReference type="ARBA" id="ARBA00022723"/>
    </source>
</evidence>
<dbReference type="EMBL" id="DYVX01000037">
    <property type="protein sequence ID" value="HJF91672.1"/>
    <property type="molecule type" value="Genomic_DNA"/>
</dbReference>
<gene>
    <name evidence="8 12" type="primary">rimO</name>
    <name evidence="12" type="ORF">K8W02_04710</name>
</gene>
<dbReference type="InterPro" id="IPR058240">
    <property type="entry name" value="rSAM_sf"/>
</dbReference>
<dbReference type="AlphaFoldDB" id="A0A921HXT8"/>
<comment type="function">
    <text evidence="8">Catalyzes the methylthiolation of an aspartic acid residue of ribosomal protein uS12.</text>
</comment>
<feature type="domain" description="TRAM" evidence="9">
    <location>
        <begin position="366"/>
        <end position="433"/>
    </location>
</feature>
<keyword evidence="5 8" id="KW-0479">Metal-binding</keyword>
<evidence type="ECO:0000256" key="8">
    <source>
        <dbReference type="HAMAP-Rule" id="MF_01865"/>
    </source>
</evidence>
<comment type="subcellular location">
    <subcellularLocation>
        <location evidence="8">Cytoplasm</location>
    </subcellularLocation>
</comment>
<comment type="caution">
    <text evidence="12">The sequence shown here is derived from an EMBL/GenBank/DDBJ whole genome shotgun (WGS) entry which is preliminary data.</text>
</comment>
<dbReference type="NCBIfam" id="TIGR01125">
    <property type="entry name" value="30S ribosomal protein S12 methylthiotransferase RimO"/>
    <property type="match status" value="1"/>
</dbReference>
<reference evidence="12" key="1">
    <citation type="journal article" date="2021" name="PeerJ">
        <title>Extensive microbial diversity within the chicken gut microbiome revealed by metagenomics and culture.</title>
        <authorList>
            <person name="Gilroy R."/>
            <person name="Ravi A."/>
            <person name="Getino M."/>
            <person name="Pursley I."/>
            <person name="Horton D.L."/>
            <person name="Alikhan N.F."/>
            <person name="Baker D."/>
            <person name="Gharbi K."/>
            <person name="Hall N."/>
            <person name="Watson M."/>
            <person name="Adriaenssens E.M."/>
            <person name="Foster-Nyarko E."/>
            <person name="Jarju S."/>
            <person name="Secka A."/>
            <person name="Antonio M."/>
            <person name="Oren A."/>
            <person name="Chaudhuri R.R."/>
            <person name="La Ragione R."/>
            <person name="Hildebrand F."/>
            <person name="Pallen M.J."/>
        </authorList>
    </citation>
    <scope>NUCLEOTIDE SEQUENCE</scope>
    <source>
        <strain evidence="12">CHK55-1828</strain>
    </source>
</reference>
<dbReference type="InterPro" id="IPR007197">
    <property type="entry name" value="rSAM"/>
</dbReference>
<feature type="binding site" evidence="8">
    <location>
        <position position="13"/>
    </location>
    <ligand>
        <name>[4Fe-4S] cluster</name>
        <dbReference type="ChEBI" id="CHEBI:49883"/>
        <label>1</label>
    </ligand>
</feature>
<feature type="binding site" evidence="8">
    <location>
        <position position="150"/>
    </location>
    <ligand>
        <name>[4Fe-4S] cluster</name>
        <dbReference type="ChEBI" id="CHEBI:49883"/>
        <label>2</label>
        <note>4Fe-4S-S-AdoMet</note>
    </ligand>
</feature>
<dbReference type="InterPro" id="IPR005840">
    <property type="entry name" value="Ribosomal_uS12_MeSTrfase_RimO"/>
</dbReference>
<dbReference type="GO" id="GO:0006400">
    <property type="term" value="P:tRNA modification"/>
    <property type="evidence" value="ECO:0007669"/>
    <property type="project" value="InterPro"/>
</dbReference>
<dbReference type="PANTHER" id="PTHR43837:SF1">
    <property type="entry name" value="RIBOSOMAL PROTEIN US12 METHYLTHIOTRANSFERASE RIMO"/>
    <property type="match status" value="1"/>
</dbReference>
<dbReference type="SFLD" id="SFLDG01061">
    <property type="entry name" value="methylthiotransferase"/>
    <property type="match status" value="1"/>
</dbReference>
<accession>A0A921HXT8</accession>
<keyword evidence="3 8" id="KW-0808">Transferase</keyword>
<dbReference type="InterPro" id="IPR023404">
    <property type="entry name" value="rSAM_horseshoe"/>
</dbReference>
<comment type="catalytic activity">
    <reaction evidence="8">
        <text>L-aspartate(89)-[ribosomal protein uS12]-hydrogen + (sulfur carrier)-SH + AH2 + 2 S-adenosyl-L-methionine = 3-methylsulfanyl-L-aspartate(89)-[ribosomal protein uS12]-hydrogen + (sulfur carrier)-H + 5'-deoxyadenosine + L-methionine + A + S-adenosyl-L-homocysteine + 2 H(+)</text>
        <dbReference type="Rhea" id="RHEA:37087"/>
        <dbReference type="Rhea" id="RHEA-COMP:10460"/>
        <dbReference type="Rhea" id="RHEA-COMP:10461"/>
        <dbReference type="Rhea" id="RHEA-COMP:14737"/>
        <dbReference type="Rhea" id="RHEA-COMP:14739"/>
        <dbReference type="ChEBI" id="CHEBI:13193"/>
        <dbReference type="ChEBI" id="CHEBI:15378"/>
        <dbReference type="ChEBI" id="CHEBI:17319"/>
        <dbReference type="ChEBI" id="CHEBI:17499"/>
        <dbReference type="ChEBI" id="CHEBI:29917"/>
        <dbReference type="ChEBI" id="CHEBI:29961"/>
        <dbReference type="ChEBI" id="CHEBI:57844"/>
        <dbReference type="ChEBI" id="CHEBI:57856"/>
        <dbReference type="ChEBI" id="CHEBI:59789"/>
        <dbReference type="ChEBI" id="CHEBI:64428"/>
        <dbReference type="ChEBI" id="CHEBI:73599"/>
        <dbReference type="EC" id="2.8.4.4"/>
    </reaction>
</comment>
<feature type="binding site" evidence="8">
    <location>
        <position position="85"/>
    </location>
    <ligand>
        <name>[4Fe-4S] cluster</name>
        <dbReference type="ChEBI" id="CHEBI:49883"/>
        <label>1</label>
    </ligand>
</feature>
<organism evidence="12 13">
    <name type="scientific">Mediterranea massiliensis</name>
    <dbReference type="NCBI Taxonomy" id="1841865"/>
    <lineage>
        <taxon>Bacteria</taxon>
        <taxon>Pseudomonadati</taxon>
        <taxon>Bacteroidota</taxon>
        <taxon>Bacteroidia</taxon>
        <taxon>Bacteroidales</taxon>
        <taxon>Bacteroidaceae</taxon>
        <taxon>Mediterranea</taxon>
    </lineage>
</organism>
<dbReference type="SUPFAM" id="SSF102114">
    <property type="entry name" value="Radical SAM enzymes"/>
    <property type="match status" value="1"/>
</dbReference>
<dbReference type="GO" id="GO:0103039">
    <property type="term" value="F:protein methylthiotransferase activity"/>
    <property type="evidence" value="ECO:0007669"/>
    <property type="project" value="UniProtKB-EC"/>
</dbReference>
<evidence type="ECO:0000256" key="2">
    <source>
        <dbReference type="ARBA" id="ARBA00022490"/>
    </source>
</evidence>
<dbReference type="FunFam" id="3.80.30.20:FF:000001">
    <property type="entry name" value="tRNA-2-methylthio-N(6)-dimethylallyladenosine synthase 2"/>
    <property type="match status" value="1"/>
</dbReference>
<evidence type="ECO:0000256" key="6">
    <source>
        <dbReference type="ARBA" id="ARBA00023004"/>
    </source>
</evidence>
<dbReference type="GO" id="GO:0005829">
    <property type="term" value="C:cytosol"/>
    <property type="evidence" value="ECO:0007669"/>
    <property type="project" value="TreeGrafter"/>
</dbReference>
<keyword evidence="12" id="KW-0689">Ribosomal protein</keyword>
<feature type="binding site" evidence="8">
    <location>
        <position position="146"/>
    </location>
    <ligand>
        <name>[4Fe-4S] cluster</name>
        <dbReference type="ChEBI" id="CHEBI:49883"/>
        <label>2</label>
        <note>4Fe-4S-S-AdoMet</note>
    </ligand>
</feature>
<dbReference type="SMART" id="SM00729">
    <property type="entry name" value="Elp3"/>
    <property type="match status" value="1"/>
</dbReference>
<dbReference type="CDD" id="cd01335">
    <property type="entry name" value="Radical_SAM"/>
    <property type="match status" value="1"/>
</dbReference>
<feature type="binding site" evidence="8">
    <location>
        <position position="153"/>
    </location>
    <ligand>
        <name>[4Fe-4S] cluster</name>
        <dbReference type="ChEBI" id="CHEBI:49883"/>
        <label>2</label>
        <note>4Fe-4S-S-AdoMet</note>
    </ligand>
</feature>
<evidence type="ECO:0000313" key="13">
    <source>
        <dbReference type="Proteomes" id="UP000717835"/>
    </source>
</evidence>
<dbReference type="RefSeq" id="WP_022019878.1">
    <property type="nucleotide sequence ID" value="NZ_DYVX01000037.1"/>
</dbReference>
<feature type="domain" description="MTTase N-terminal" evidence="10">
    <location>
        <begin position="4"/>
        <end position="122"/>
    </location>
</feature>
<evidence type="ECO:0000256" key="4">
    <source>
        <dbReference type="ARBA" id="ARBA00022691"/>
    </source>
</evidence>